<gene>
    <name evidence="1" type="ORF">HMPREF0083_03464</name>
</gene>
<proteinExistence type="predicted"/>
<sequence length="43" mass="5084">MSNIYFCNNGYFILLWKTREKGDTADLKKWLSLSPLDYLPVTK</sequence>
<organism evidence="1 2">
    <name type="scientific">Aneurinibacillus aneurinilyticus ATCC 12856</name>
    <dbReference type="NCBI Taxonomy" id="649747"/>
    <lineage>
        <taxon>Bacteria</taxon>
        <taxon>Bacillati</taxon>
        <taxon>Bacillota</taxon>
        <taxon>Bacilli</taxon>
        <taxon>Bacillales</taxon>
        <taxon>Paenibacillaceae</taxon>
        <taxon>Aneurinibacillus group</taxon>
        <taxon>Aneurinibacillus</taxon>
    </lineage>
</organism>
<dbReference type="STRING" id="649747.HMPREF0083_03464"/>
<evidence type="ECO:0000313" key="1">
    <source>
        <dbReference type="EMBL" id="ERI08442.1"/>
    </source>
</evidence>
<dbReference type="HOGENOM" id="CLU_3228883_0_0_9"/>
<reference evidence="1 2" key="1">
    <citation type="submission" date="2013-08" db="EMBL/GenBank/DDBJ databases">
        <authorList>
            <person name="Weinstock G."/>
            <person name="Sodergren E."/>
            <person name="Wylie T."/>
            <person name="Fulton L."/>
            <person name="Fulton R."/>
            <person name="Fronick C."/>
            <person name="O'Laughlin M."/>
            <person name="Godfrey J."/>
            <person name="Miner T."/>
            <person name="Herter B."/>
            <person name="Appelbaum E."/>
            <person name="Cordes M."/>
            <person name="Lek S."/>
            <person name="Wollam A."/>
            <person name="Pepin K.H."/>
            <person name="Palsikar V.B."/>
            <person name="Mitreva M."/>
            <person name="Wilson R.K."/>
        </authorList>
    </citation>
    <scope>NUCLEOTIDE SEQUENCE [LARGE SCALE GENOMIC DNA]</scope>
    <source>
        <strain evidence="1 2">ATCC 12856</strain>
    </source>
</reference>
<protein>
    <submittedName>
        <fullName evidence="1">Uncharacterized protein</fullName>
    </submittedName>
</protein>
<keyword evidence="2" id="KW-1185">Reference proteome</keyword>
<evidence type="ECO:0000313" key="2">
    <source>
        <dbReference type="Proteomes" id="UP000016511"/>
    </source>
</evidence>
<dbReference type="EMBL" id="AWSJ01000206">
    <property type="protein sequence ID" value="ERI08442.1"/>
    <property type="molecule type" value="Genomic_DNA"/>
</dbReference>
<name>U1Y8E8_ANEAE</name>
<dbReference type="AlphaFoldDB" id="U1Y8E8"/>
<dbReference type="Proteomes" id="UP000016511">
    <property type="component" value="Unassembled WGS sequence"/>
</dbReference>
<comment type="caution">
    <text evidence="1">The sequence shown here is derived from an EMBL/GenBank/DDBJ whole genome shotgun (WGS) entry which is preliminary data.</text>
</comment>
<accession>U1Y8E8</accession>